<dbReference type="GO" id="GO:0030170">
    <property type="term" value="F:pyridoxal phosphate binding"/>
    <property type="evidence" value="ECO:0007669"/>
    <property type="project" value="InterPro"/>
</dbReference>
<proteinExistence type="inferred from homology"/>
<dbReference type="GO" id="GO:0003941">
    <property type="term" value="F:L-serine ammonia-lyase activity"/>
    <property type="evidence" value="ECO:0007669"/>
    <property type="project" value="TreeGrafter"/>
</dbReference>
<dbReference type="GO" id="GO:0006565">
    <property type="term" value="P:L-serine catabolic process"/>
    <property type="evidence" value="ECO:0007669"/>
    <property type="project" value="TreeGrafter"/>
</dbReference>
<dbReference type="GO" id="GO:0006567">
    <property type="term" value="P:L-threonine catabolic process"/>
    <property type="evidence" value="ECO:0007669"/>
    <property type="project" value="TreeGrafter"/>
</dbReference>
<dbReference type="AlphaFoldDB" id="A0A7W6N6Q3"/>
<dbReference type="GO" id="GO:0009097">
    <property type="term" value="P:isoleucine biosynthetic process"/>
    <property type="evidence" value="ECO:0007669"/>
    <property type="project" value="TreeGrafter"/>
</dbReference>
<dbReference type="GO" id="GO:0004794">
    <property type="term" value="F:threonine deaminase activity"/>
    <property type="evidence" value="ECO:0007669"/>
    <property type="project" value="UniProtKB-EC"/>
</dbReference>
<feature type="domain" description="Tryptophan synthase beta chain-like PALP" evidence="5">
    <location>
        <begin position="23"/>
        <end position="306"/>
    </location>
</feature>
<evidence type="ECO:0000256" key="1">
    <source>
        <dbReference type="ARBA" id="ARBA00001933"/>
    </source>
</evidence>
<keyword evidence="7" id="KW-1185">Reference proteome</keyword>
<sequence>MTALPLDLIRSARSALQGKLPVSPCLELEDGASRPGRVFVKAENLLPTGSFKIRGATFRLSTLTPEECGRGVIAYSTGNHAQAVAKASRDRGVAATIVMSPDVPATKIAATERWGATVVMAEPTSQARRALAERLAAERGLVIVPPYDDLQIMAGQGTIGLELAEQMPRGVPFTVYVPIGGGGLLAGVAAALKQARPDVRIVGVEPQDENDAYRSFRTGQLVALSGPSASMADAIKVQQLGNLTFPLIRTHVDDIELVSEREIAQAVVTCATSLKLVVEPGGAVGMAAALRAAAAREERAVALLCGGNMALERFAEIQARAL</sequence>
<keyword evidence="3" id="KW-0663">Pyridoxal phosphate</keyword>
<dbReference type="FunFam" id="3.40.50.1100:FF:000005">
    <property type="entry name" value="Threonine dehydratase catabolic"/>
    <property type="match status" value="1"/>
</dbReference>
<dbReference type="EC" id="4.3.1.19" evidence="6"/>
<dbReference type="InterPro" id="IPR050147">
    <property type="entry name" value="Ser/Thr_Dehydratase"/>
</dbReference>
<accession>A0A7W6N6Q3</accession>
<evidence type="ECO:0000313" key="6">
    <source>
        <dbReference type="EMBL" id="MBB4038836.1"/>
    </source>
</evidence>
<dbReference type="Gene3D" id="3.40.50.1100">
    <property type="match status" value="2"/>
</dbReference>
<comment type="caution">
    <text evidence="6">The sequence shown here is derived from an EMBL/GenBank/DDBJ whole genome shotgun (WGS) entry which is preliminary data.</text>
</comment>
<dbReference type="EMBL" id="JACIDC010000001">
    <property type="protein sequence ID" value="MBB4038836.1"/>
    <property type="molecule type" value="Genomic_DNA"/>
</dbReference>
<dbReference type="Proteomes" id="UP000519439">
    <property type="component" value="Unassembled WGS sequence"/>
</dbReference>
<dbReference type="InterPro" id="IPR001926">
    <property type="entry name" value="TrpB-like_PALP"/>
</dbReference>
<dbReference type="CDD" id="cd01562">
    <property type="entry name" value="Thr-dehyd"/>
    <property type="match status" value="1"/>
</dbReference>
<organism evidence="6 7">
    <name type="scientific">Microvirga flocculans</name>
    <dbReference type="NCBI Taxonomy" id="217168"/>
    <lineage>
        <taxon>Bacteria</taxon>
        <taxon>Pseudomonadati</taxon>
        <taxon>Pseudomonadota</taxon>
        <taxon>Alphaproteobacteria</taxon>
        <taxon>Hyphomicrobiales</taxon>
        <taxon>Methylobacteriaceae</taxon>
        <taxon>Microvirga</taxon>
    </lineage>
</organism>
<gene>
    <name evidence="6" type="ORF">GGR34_000465</name>
</gene>
<dbReference type="RefSeq" id="WP_027314406.1">
    <property type="nucleotide sequence ID" value="NZ_JACIDC010000001.1"/>
</dbReference>
<keyword evidence="4 6" id="KW-0456">Lyase</keyword>
<evidence type="ECO:0000259" key="5">
    <source>
        <dbReference type="Pfam" id="PF00291"/>
    </source>
</evidence>
<dbReference type="InterPro" id="IPR000634">
    <property type="entry name" value="Ser/Thr_deHydtase_PyrdxlP-BS"/>
</dbReference>
<evidence type="ECO:0000256" key="3">
    <source>
        <dbReference type="ARBA" id="ARBA00022898"/>
    </source>
</evidence>
<comment type="similarity">
    <text evidence="2">Belongs to the serine/threonine dehydratase family.</text>
</comment>
<dbReference type="PROSITE" id="PS00165">
    <property type="entry name" value="DEHYDRATASE_SER_THR"/>
    <property type="match status" value="1"/>
</dbReference>
<dbReference type="SUPFAM" id="SSF53686">
    <property type="entry name" value="Tryptophan synthase beta subunit-like PLP-dependent enzymes"/>
    <property type="match status" value="1"/>
</dbReference>
<dbReference type="Pfam" id="PF00291">
    <property type="entry name" value="PALP"/>
    <property type="match status" value="1"/>
</dbReference>
<name>A0A7W6N6Q3_9HYPH</name>
<evidence type="ECO:0000256" key="2">
    <source>
        <dbReference type="ARBA" id="ARBA00010869"/>
    </source>
</evidence>
<dbReference type="PANTHER" id="PTHR48078:SF6">
    <property type="entry name" value="L-THREONINE DEHYDRATASE CATABOLIC TDCB"/>
    <property type="match status" value="1"/>
</dbReference>
<dbReference type="FunFam" id="3.40.50.1100:FF:000007">
    <property type="entry name" value="L-threonine dehydratase catabolic TdcB"/>
    <property type="match status" value="1"/>
</dbReference>
<dbReference type="InterPro" id="IPR036052">
    <property type="entry name" value="TrpB-like_PALP_sf"/>
</dbReference>
<comment type="cofactor">
    <cofactor evidence="1">
        <name>pyridoxal 5'-phosphate</name>
        <dbReference type="ChEBI" id="CHEBI:597326"/>
    </cofactor>
</comment>
<protein>
    <submittedName>
        <fullName evidence="6">Threonine dehydratase</fullName>
        <ecNumber evidence="6">4.3.1.19</ecNumber>
    </submittedName>
</protein>
<reference evidence="6 7" key="1">
    <citation type="submission" date="2020-08" db="EMBL/GenBank/DDBJ databases">
        <title>Genomic Encyclopedia of Type Strains, Phase IV (KMG-IV): sequencing the most valuable type-strain genomes for metagenomic binning, comparative biology and taxonomic classification.</title>
        <authorList>
            <person name="Goeker M."/>
        </authorList>
    </citation>
    <scope>NUCLEOTIDE SEQUENCE [LARGE SCALE GENOMIC DNA]</scope>
    <source>
        <strain evidence="6 7">DSM 15743</strain>
    </source>
</reference>
<evidence type="ECO:0000256" key="4">
    <source>
        <dbReference type="ARBA" id="ARBA00023239"/>
    </source>
</evidence>
<dbReference type="PANTHER" id="PTHR48078">
    <property type="entry name" value="THREONINE DEHYDRATASE, MITOCHONDRIAL-RELATED"/>
    <property type="match status" value="1"/>
</dbReference>
<evidence type="ECO:0000313" key="7">
    <source>
        <dbReference type="Proteomes" id="UP000519439"/>
    </source>
</evidence>